<evidence type="ECO:0000256" key="5">
    <source>
        <dbReference type="ARBA" id="ARBA00022927"/>
    </source>
</evidence>
<evidence type="ECO:0000256" key="4">
    <source>
        <dbReference type="ARBA" id="ARBA00022692"/>
    </source>
</evidence>
<keyword evidence="3 9" id="KW-1003">Cell membrane</keyword>
<comment type="subcellular location">
    <subcellularLocation>
        <location evidence="9">Cell membrane</location>
        <topology evidence="9">Single-pass membrane protein</topology>
    </subcellularLocation>
    <subcellularLocation>
        <location evidence="1">Membrane</location>
    </subcellularLocation>
</comment>
<dbReference type="GO" id="GO:0008320">
    <property type="term" value="F:protein transmembrane transporter activity"/>
    <property type="evidence" value="ECO:0007669"/>
    <property type="project" value="UniProtKB-UniRule"/>
</dbReference>
<evidence type="ECO:0000313" key="11">
    <source>
        <dbReference type="Proteomes" id="UP000182278"/>
    </source>
</evidence>
<dbReference type="GO" id="GO:0043952">
    <property type="term" value="P:protein transport by the Sec complex"/>
    <property type="evidence" value="ECO:0007669"/>
    <property type="project" value="UniProtKB-UniRule"/>
</dbReference>
<comment type="function">
    <text evidence="9">Essential subunit of the Sec protein translocation channel SecYEG. Clamps together the 2 halves of SecY. May contact the channel plug during translocation.</text>
</comment>
<feature type="transmembrane region" description="Helical" evidence="9">
    <location>
        <begin position="31"/>
        <end position="56"/>
    </location>
</feature>
<dbReference type="EMBL" id="MNUO01000046">
    <property type="protein sequence ID" value="OIN97502.1"/>
    <property type="molecule type" value="Genomic_DNA"/>
</dbReference>
<evidence type="ECO:0000256" key="9">
    <source>
        <dbReference type="HAMAP-Rule" id="MF_00422"/>
    </source>
</evidence>
<evidence type="ECO:0000256" key="1">
    <source>
        <dbReference type="ARBA" id="ARBA00004370"/>
    </source>
</evidence>
<comment type="similarity">
    <text evidence="9">Belongs to the SecE/SEC61-gamma family.</text>
</comment>
<keyword evidence="8 9" id="KW-0472">Membrane</keyword>
<dbReference type="InterPro" id="IPR005807">
    <property type="entry name" value="SecE_bac"/>
</dbReference>
<reference evidence="10 11" key="1">
    <citation type="journal article" date="2016" name="Environ. Microbiol.">
        <title>Genomic resolution of a cold subsurface aquifer community provides metabolic insights for novel microbes adapted to high CO concentrations.</title>
        <authorList>
            <person name="Probst A.J."/>
            <person name="Castelle C.J."/>
            <person name="Singh A."/>
            <person name="Brown C.T."/>
            <person name="Anantharaman K."/>
            <person name="Sharon I."/>
            <person name="Hug L.A."/>
            <person name="Burstein D."/>
            <person name="Emerson J.B."/>
            <person name="Thomas B.C."/>
            <person name="Banfield J.F."/>
        </authorList>
    </citation>
    <scope>NUCLEOTIDE SEQUENCE [LARGE SCALE GENOMIC DNA]</scope>
    <source>
        <strain evidence="10">CG1_02_38_46</strain>
    </source>
</reference>
<dbReference type="PANTHER" id="PTHR33910">
    <property type="entry name" value="PROTEIN TRANSLOCASE SUBUNIT SECE"/>
    <property type="match status" value="1"/>
</dbReference>
<dbReference type="Pfam" id="PF00584">
    <property type="entry name" value="SecE"/>
    <property type="match status" value="1"/>
</dbReference>
<dbReference type="HAMAP" id="MF_00422">
    <property type="entry name" value="SecE"/>
    <property type="match status" value="1"/>
</dbReference>
<evidence type="ECO:0000256" key="6">
    <source>
        <dbReference type="ARBA" id="ARBA00022989"/>
    </source>
</evidence>
<keyword evidence="2 9" id="KW-0813">Transport</keyword>
<keyword evidence="7 9" id="KW-0811">Translocation</keyword>
<dbReference type="GO" id="GO:0005886">
    <property type="term" value="C:plasma membrane"/>
    <property type="evidence" value="ECO:0007669"/>
    <property type="project" value="UniProtKB-SubCell"/>
</dbReference>
<name>A0A1J4SHG1_9BACT</name>
<sequence>MKQNIINRFRQFLGEVNIEARKVVWPNRKELIASTTVVIVTALLVAIFIGLLDFVFSKLISLIIR</sequence>
<keyword evidence="4 9" id="KW-0812">Transmembrane</keyword>
<comment type="subunit">
    <text evidence="9">Component of the Sec protein translocase complex. Heterotrimer consisting of SecY, SecE and SecG subunits. The heterotrimers can form oligomers, although 1 heterotrimer is thought to be able to translocate proteins. Interacts with the ribosome. Interacts with SecDF, and other proteins may be involved. Interacts with SecA.</text>
</comment>
<dbReference type="GO" id="GO:0065002">
    <property type="term" value="P:intracellular protein transmembrane transport"/>
    <property type="evidence" value="ECO:0007669"/>
    <property type="project" value="UniProtKB-UniRule"/>
</dbReference>
<evidence type="ECO:0000256" key="2">
    <source>
        <dbReference type="ARBA" id="ARBA00022448"/>
    </source>
</evidence>
<evidence type="ECO:0000256" key="3">
    <source>
        <dbReference type="ARBA" id="ARBA00022475"/>
    </source>
</evidence>
<dbReference type="Gene3D" id="1.20.5.1030">
    <property type="entry name" value="Preprotein translocase secy subunit"/>
    <property type="match status" value="1"/>
</dbReference>
<dbReference type="InterPro" id="IPR001901">
    <property type="entry name" value="Translocase_SecE/Sec61-g"/>
</dbReference>
<dbReference type="GO" id="GO:0009306">
    <property type="term" value="P:protein secretion"/>
    <property type="evidence" value="ECO:0007669"/>
    <property type="project" value="UniProtKB-UniRule"/>
</dbReference>
<comment type="caution">
    <text evidence="10">The sequence shown here is derived from an EMBL/GenBank/DDBJ whole genome shotgun (WGS) entry which is preliminary data.</text>
</comment>
<accession>A0A1J4SHG1</accession>
<dbReference type="NCBIfam" id="TIGR00964">
    <property type="entry name" value="secE_bact"/>
    <property type="match status" value="1"/>
</dbReference>
<evidence type="ECO:0000256" key="8">
    <source>
        <dbReference type="ARBA" id="ARBA00023136"/>
    </source>
</evidence>
<dbReference type="PANTHER" id="PTHR33910:SF1">
    <property type="entry name" value="PROTEIN TRANSLOCASE SUBUNIT SECE"/>
    <property type="match status" value="1"/>
</dbReference>
<dbReference type="STRING" id="1817893.AUJ66_03155"/>
<gene>
    <name evidence="9" type="primary">secE</name>
    <name evidence="10" type="ORF">AUJ66_03155</name>
</gene>
<dbReference type="InterPro" id="IPR038379">
    <property type="entry name" value="SecE_sf"/>
</dbReference>
<dbReference type="PROSITE" id="PS01067">
    <property type="entry name" value="SECE_SEC61G"/>
    <property type="match status" value="1"/>
</dbReference>
<dbReference type="AlphaFoldDB" id="A0A1J4SHG1"/>
<organism evidence="10 11">
    <name type="scientific">Candidatus Desantisbacteria bacterium CG1_02_38_46</name>
    <dbReference type="NCBI Taxonomy" id="1817893"/>
    <lineage>
        <taxon>Bacteria</taxon>
        <taxon>Candidatus Desantisiibacteriota</taxon>
    </lineage>
</organism>
<dbReference type="Proteomes" id="UP000182278">
    <property type="component" value="Unassembled WGS sequence"/>
</dbReference>
<evidence type="ECO:0000313" key="10">
    <source>
        <dbReference type="EMBL" id="OIN97502.1"/>
    </source>
</evidence>
<keyword evidence="5 9" id="KW-0653">Protein transport</keyword>
<keyword evidence="6 9" id="KW-1133">Transmembrane helix</keyword>
<proteinExistence type="inferred from homology"/>
<dbReference type="GO" id="GO:0006605">
    <property type="term" value="P:protein targeting"/>
    <property type="evidence" value="ECO:0007669"/>
    <property type="project" value="UniProtKB-UniRule"/>
</dbReference>
<protein>
    <recommendedName>
        <fullName evidence="9">Protein translocase subunit SecE</fullName>
    </recommendedName>
</protein>
<evidence type="ECO:0000256" key="7">
    <source>
        <dbReference type="ARBA" id="ARBA00023010"/>
    </source>
</evidence>